<reference evidence="2" key="2">
    <citation type="submission" date="2020-09" db="EMBL/GenBank/DDBJ databases">
        <authorList>
            <person name="Sun Q."/>
            <person name="Ohkuma M."/>
        </authorList>
    </citation>
    <scope>NUCLEOTIDE SEQUENCE</scope>
    <source>
        <strain evidence="2">JCM 31311</strain>
    </source>
</reference>
<gene>
    <name evidence="2" type="ORF">GCM10008957_33020</name>
</gene>
<feature type="region of interest" description="Disordered" evidence="1">
    <location>
        <begin position="41"/>
        <end position="63"/>
    </location>
</feature>
<dbReference type="AlphaFoldDB" id="A0A918CDN1"/>
<sequence>MTTSCLELHILQTYPSSRLNRGEDGSAKSIYFGGSPRLRISSQAQKRAERHHPHLRFGTPQGVRTKQPQDVILQVLTETNADLVKLEQTPHVIRTALSALYGEYDDKNRLKTPVFLGDDELHRIAALLAVHLGRVTSIQDDRERTAAALLLLRDLRSGTASPDLALYGRFVASQDGWDIEAATSYTHAISTHRANNVTDFFTAVDDLTGDSLHLGQMDISAPTMYRTAVLDISQLQRNLPGGDVQTVIRMWATRAVSSTPNGGRHGTFASTQPEYVLLVVRRGGQPLTYAPAFEQAVYRDQHRSIAQVSAERLEDYARRLPLLYGQNGQVSAQRVTLLTLPVPEHDSIETASSLTAALDVALKELQRE</sequence>
<evidence type="ECO:0000313" key="2">
    <source>
        <dbReference type="EMBL" id="GGR17704.1"/>
    </source>
</evidence>
<name>A0A918CDN1_9DEIO</name>
<dbReference type="InterPro" id="IPR010148">
    <property type="entry name" value="CRISPR-assoc_prot_CT1975"/>
</dbReference>
<dbReference type="NCBIfam" id="TIGR01869">
    <property type="entry name" value="casC_Cse4"/>
    <property type="match status" value="1"/>
</dbReference>
<dbReference type="Proteomes" id="UP000603865">
    <property type="component" value="Unassembled WGS sequence"/>
</dbReference>
<keyword evidence="3" id="KW-1185">Reference proteome</keyword>
<dbReference type="EMBL" id="BMQL01000021">
    <property type="protein sequence ID" value="GGR17704.1"/>
    <property type="molecule type" value="Genomic_DNA"/>
</dbReference>
<dbReference type="RefSeq" id="WP_189091624.1">
    <property type="nucleotide sequence ID" value="NZ_BMQL01000021.1"/>
</dbReference>
<comment type="caution">
    <text evidence="2">The sequence shown here is derived from an EMBL/GenBank/DDBJ whole genome shotgun (WGS) entry which is preliminary data.</text>
</comment>
<evidence type="ECO:0000256" key="1">
    <source>
        <dbReference type="SAM" id="MobiDB-lite"/>
    </source>
</evidence>
<organism evidence="2 3">
    <name type="scientific">Deinococcus ruber</name>
    <dbReference type="NCBI Taxonomy" id="1848197"/>
    <lineage>
        <taxon>Bacteria</taxon>
        <taxon>Thermotogati</taxon>
        <taxon>Deinococcota</taxon>
        <taxon>Deinococci</taxon>
        <taxon>Deinococcales</taxon>
        <taxon>Deinococcaceae</taxon>
        <taxon>Deinococcus</taxon>
    </lineage>
</organism>
<dbReference type="Pfam" id="PF09344">
    <property type="entry name" value="Cas_CT1975"/>
    <property type="match status" value="1"/>
</dbReference>
<reference evidence="2" key="1">
    <citation type="journal article" date="2014" name="Int. J. Syst. Evol. Microbiol.">
        <title>Complete genome sequence of Corynebacterium casei LMG S-19264T (=DSM 44701T), isolated from a smear-ripened cheese.</title>
        <authorList>
            <consortium name="US DOE Joint Genome Institute (JGI-PGF)"/>
            <person name="Walter F."/>
            <person name="Albersmeier A."/>
            <person name="Kalinowski J."/>
            <person name="Ruckert C."/>
        </authorList>
    </citation>
    <scope>NUCLEOTIDE SEQUENCE</scope>
    <source>
        <strain evidence="2">JCM 31311</strain>
    </source>
</reference>
<protein>
    <submittedName>
        <fullName evidence="2">Type I-E CRISPR-associated protein Cas7/Cse4/CasC</fullName>
    </submittedName>
</protein>
<proteinExistence type="predicted"/>
<accession>A0A918CDN1</accession>
<evidence type="ECO:0000313" key="3">
    <source>
        <dbReference type="Proteomes" id="UP000603865"/>
    </source>
</evidence>